<dbReference type="EMBL" id="JANHOG010000036">
    <property type="protein sequence ID" value="KAJ3559259.1"/>
    <property type="molecule type" value="Genomic_DNA"/>
</dbReference>
<gene>
    <name evidence="1" type="ORF">NM688_g445</name>
</gene>
<proteinExistence type="predicted"/>
<comment type="caution">
    <text evidence="1">The sequence shown here is derived from an EMBL/GenBank/DDBJ whole genome shotgun (WGS) entry which is preliminary data.</text>
</comment>
<keyword evidence="2" id="KW-1185">Reference proteome</keyword>
<dbReference type="Proteomes" id="UP001148662">
    <property type="component" value="Unassembled WGS sequence"/>
</dbReference>
<reference evidence="1" key="1">
    <citation type="submission" date="2022-07" db="EMBL/GenBank/DDBJ databases">
        <title>Genome Sequence of Phlebia brevispora.</title>
        <authorList>
            <person name="Buettner E."/>
        </authorList>
    </citation>
    <scope>NUCLEOTIDE SEQUENCE</scope>
    <source>
        <strain evidence="1">MPL23</strain>
    </source>
</reference>
<accession>A0ACC1TE31</accession>
<evidence type="ECO:0000313" key="2">
    <source>
        <dbReference type="Proteomes" id="UP001148662"/>
    </source>
</evidence>
<sequence length="208" mass="24189">MIDLLEEICISNIPYTLEELAECTIIDAYRPPKYNRVRKFGLFTRQDAEQTHVRVRFYGFVKESKLTGYETWNGAFKSACRASLRLEIEGKNFEEAFGLQLEFVRNISSHVTQALQDYDTTNLNTSLQFEHMIFNKATKDDSGTPIRYRKGEDPMEVIAHPEIIFQDRHEHVPSKVQICFALEIVTRLFNETQMINLQLPAVFTQMVV</sequence>
<organism evidence="1 2">
    <name type="scientific">Phlebia brevispora</name>
    <dbReference type="NCBI Taxonomy" id="194682"/>
    <lineage>
        <taxon>Eukaryota</taxon>
        <taxon>Fungi</taxon>
        <taxon>Dikarya</taxon>
        <taxon>Basidiomycota</taxon>
        <taxon>Agaricomycotina</taxon>
        <taxon>Agaricomycetes</taxon>
        <taxon>Polyporales</taxon>
        <taxon>Meruliaceae</taxon>
        <taxon>Phlebia</taxon>
    </lineage>
</organism>
<evidence type="ECO:0000313" key="1">
    <source>
        <dbReference type="EMBL" id="KAJ3559259.1"/>
    </source>
</evidence>
<name>A0ACC1TE31_9APHY</name>
<protein>
    <submittedName>
        <fullName evidence="1">Uncharacterized protein</fullName>
    </submittedName>
</protein>